<dbReference type="PANTHER" id="PTHR47163">
    <property type="entry name" value="DDE_TNP_IS1595 DOMAIN-CONTAINING PROTEIN"/>
    <property type="match status" value="1"/>
</dbReference>
<gene>
    <name evidence="1" type="ORF">PHYSODRAFT_329069</name>
</gene>
<dbReference type="Proteomes" id="UP000002640">
    <property type="component" value="Unassembled WGS sequence"/>
</dbReference>
<dbReference type="InterPro" id="IPR053164">
    <property type="entry name" value="IS1016-like_transposase"/>
</dbReference>
<evidence type="ECO:0000313" key="2">
    <source>
        <dbReference type="Proteomes" id="UP000002640"/>
    </source>
</evidence>
<reference evidence="1 2" key="1">
    <citation type="journal article" date="2006" name="Science">
        <title>Phytophthora genome sequences uncover evolutionary origins and mechanisms of pathogenesis.</title>
        <authorList>
            <person name="Tyler B.M."/>
            <person name="Tripathy S."/>
            <person name="Zhang X."/>
            <person name="Dehal P."/>
            <person name="Jiang R.H."/>
            <person name="Aerts A."/>
            <person name="Arredondo F.D."/>
            <person name="Baxter L."/>
            <person name="Bensasson D."/>
            <person name="Beynon J.L."/>
            <person name="Chapman J."/>
            <person name="Damasceno C.M."/>
            <person name="Dorrance A.E."/>
            <person name="Dou D."/>
            <person name="Dickerman A.W."/>
            <person name="Dubchak I.L."/>
            <person name="Garbelotto M."/>
            <person name="Gijzen M."/>
            <person name="Gordon S.G."/>
            <person name="Govers F."/>
            <person name="Grunwald N.J."/>
            <person name="Huang W."/>
            <person name="Ivors K.L."/>
            <person name="Jones R.W."/>
            <person name="Kamoun S."/>
            <person name="Krampis K."/>
            <person name="Lamour K.H."/>
            <person name="Lee M.K."/>
            <person name="McDonald W.H."/>
            <person name="Medina M."/>
            <person name="Meijer H.J."/>
            <person name="Nordberg E.K."/>
            <person name="Maclean D.J."/>
            <person name="Ospina-Giraldo M.D."/>
            <person name="Morris P.F."/>
            <person name="Phuntumart V."/>
            <person name="Putnam N.H."/>
            <person name="Rash S."/>
            <person name="Rose J.K."/>
            <person name="Sakihama Y."/>
            <person name="Salamov A.A."/>
            <person name="Savidor A."/>
            <person name="Scheuring C.F."/>
            <person name="Smith B.M."/>
            <person name="Sobral B.W."/>
            <person name="Terry A."/>
            <person name="Torto-Alalibo T.A."/>
            <person name="Win J."/>
            <person name="Xu Z."/>
            <person name="Zhang H."/>
            <person name="Grigoriev I.V."/>
            <person name="Rokhsar D.S."/>
            <person name="Boore J.L."/>
        </authorList>
    </citation>
    <scope>NUCLEOTIDE SEQUENCE [LARGE SCALE GENOMIC DNA]</scope>
    <source>
        <strain evidence="1 2">P6497</strain>
    </source>
</reference>
<dbReference type="AlphaFoldDB" id="G4Z6X5"/>
<dbReference type="STRING" id="1094619.G4Z6X5"/>
<dbReference type="KEGG" id="psoj:PHYSODRAFT_329069"/>
<evidence type="ECO:0008006" key="3">
    <source>
        <dbReference type="Google" id="ProtNLM"/>
    </source>
</evidence>
<accession>G4Z6X5</accession>
<dbReference type="EMBL" id="JH159153">
    <property type="protein sequence ID" value="EGZ21029.1"/>
    <property type="molecule type" value="Genomic_DNA"/>
</dbReference>
<protein>
    <recommendedName>
        <fullName evidence="3">ISXO2-like transposase domain-containing protein</fullName>
    </recommendedName>
</protein>
<name>G4Z6X5_PHYSP</name>
<evidence type="ECO:0000313" key="1">
    <source>
        <dbReference type="EMBL" id="EGZ21029.1"/>
    </source>
</evidence>
<dbReference type="InParanoid" id="G4Z6X5"/>
<keyword evidence="2" id="KW-1185">Reference proteome</keyword>
<organism evidence="1 2">
    <name type="scientific">Phytophthora sojae (strain P6497)</name>
    <name type="common">Soybean stem and root rot agent</name>
    <name type="synonym">Phytophthora megasperma f. sp. glycines</name>
    <dbReference type="NCBI Taxonomy" id="1094619"/>
    <lineage>
        <taxon>Eukaryota</taxon>
        <taxon>Sar</taxon>
        <taxon>Stramenopiles</taxon>
        <taxon>Oomycota</taxon>
        <taxon>Peronosporomycetes</taxon>
        <taxon>Peronosporales</taxon>
        <taxon>Peronosporaceae</taxon>
        <taxon>Phytophthora</taxon>
    </lineage>
</organism>
<sequence>MSTPAPAASAHPDPSPYAYHLTRVAFTSDDIMRATADERSCLAFCQAKELLVARMLCSECDGDMHLRPPVPGATEDRAKRWRWRCSRKACRKERSLRTGSFFAKAKLKLCQCVRLMYFLASSLPAGLAKSWVAVSDKTVTEWYSYCRNICSKEMLARPMQDCRLFGGVDRTSGRWFGVLTYDSRKKKTLSPLIKKHIKAHTAIMSDQFTSYVSTNLLHTLENNHMLKSMKYTHKWVTHSKHFVEPATGACTNSVDKTEYRRVSIDVIS</sequence>
<proteinExistence type="predicted"/>
<dbReference type="RefSeq" id="XP_009523746.1">
    <property type="nucleotide sequence ID" value="XM_009525451.1"/>
</dbReference>
<dbReference type="GeneID" id="20645880"/>
<dbReference type="PANTHER" id="PTHR47163:SF2">
    <property type="entry name" value="SI:DKEY-17M8.2"/>
    <property type="match status" value="1"/>
</dbReference>